<comment type="similarity">
    <text evidence="2">Belongs to the GSP F family.</text>
</comment>
<evidence type="ECO:0000313" key="9">
    <source>
        <dbReference type="EMBL" id="MDX8414889.1"/>
    </source>
</evidence>
<feature type="domain" description="Type II secretion system protein GspF" evidence="8">
    <location>
        <begin position="272"/>
        <end position="392"/>
    </location>
</feature>
<dbReference type="InterPro" id="IPR003004">
    <property type="entry name" value="GspF/PilC"/>
</dbReference>
<dbReference type="InterPro" id="IPR018076">
    <property type="entry name" value="T2SS_GspF_dom"/>
</dbReference>
<dbReference type="InterPro" id="IPR042094">
    <property type="entry name" value="T2SS_GspF_sf"/>
</dbReference>
<proteinExistence type="inferred from homology"/>
<keyword evidence="10" id="KW-1185">Reference proteome</keyword>
<evidence type="ECO:0000256" key="1">
    <source>
        <dbReference type="ARBA" id="ARBA00004651"/>
    </source>
</evidence>
<feature type="transmembrane region" description="Helical" evidence="7">
    <location>
        <begin position="168"/>
        <end position="191"/>
    </location>
</feature>
<evidence type="ECO:0000313" key="10">
    <source>
        <dbReference type="Proteomes" id="UP001275932"/>
    </source>
</evidence>
<feature type="domain" description="Type II secretion system protein GspF" evidence="8">
    <location>
        <begin position="69"/>
        <end position="192"/>
    </location>
</feature>
<gene>
    <name evidence="9" type="ORF">MOX91_01640</name>
</gene>
<sequence>MPDFDFKISFNGKIENGTINAPDRKAALSKLLAEGKTVLSLKSSGEVLPSSKISDTKAVKGGEKLALAFFKKMRQLCKGGMPIADALRSLAQRSLNKNMQALSRDLYKNISEGSTLSSAMSAYPDLFEPSIIHLADAGEATANIVPIFENIIDYLEGKRALKASVKSALIYPIILCTLASGVVLLFLFYLMPMIENMMANLGGELNLAVKILMAFGDFLMYGLPADIVVFFILWIAINRWRKTESGRLETDKILLKTPLIGKILYNSDLSRFTNLIATLYASGVNTTETLKMAERTINNSYLRMRFQQCRMAINDGAPVAQSFRKYEIFDDDDIDIISVGERTGSLIECFSEIRKMHMEALDVSIKVATSILTAVALITAVSIIFLVALGIVSSVFGLSQTLS</sequence>
<comment type="caution">
    <text evidence="9">The sequence shown here is derived from an EMBL/GenBank/DDBJ whole genome shotgun (WGS) entry which is preliminary data.</text>
</comment>
<evidence type="ECO:0000256" key="3">
    <source>
        <dbReference type="ARBA" id="ARBA00022475"/>
    </source>
</evidence>
<evidence type="ECO:0000256" key="2">
    <source>
        <dbReference type="ARBA" id="ARBA00005745"/>
    </source>
</evidence>
<evidence type="ECO:0000259" key="8">
    <source>
        <dbReference type="Pfam" id="PF00482"/>
    </source>
</evidence>
<keyword evidence="3" id="KW-1003">Cell membrane</keyword>
<keyword evidence="5 7" id="KW-1133">Transmembrane helix</keyword>
<reference evidence="9 10" key="1">
    <citation type="submission" date="2022-03" db="EMBL/GenBank/DDBJ databases">
        <title>Novel taxa within the pig intestine.</title>
        <authorList>
            <person name="Wylensek D."/>
            <person name="Bishof K."/>
            <person name="Afrizal A."/>
            <person name="Clavel T."/>
        </authorList>
    </citation>
    <scope>NUCLEOTIDE SEQUENCE [LARGE SCALE GENOMIC DNA]</scope>
    <source>
        <strain evidence="9 10">CLA-KB-P66</strain>
    </source>
</reference>
<dbReference type="EMBL" id="JALBUT010000001">
    <property type="protein sequence ID" value="MDX8414889.1"/>
    <property type="molecule type" value="Genomic_DNA"/>
</dbReference>
<evidence type="ECO:0000256" key="7">
    <source>
        <dbReference type="SAM" id="Phobius"/>
    </source>
</evidence>
<comment type="subcellular location">
    <subcellularLocation>
        <location evidence="1">Cell membrane</location>
        <topology evidence="1">Multi-pass membrane protein</topology>
    </subcellularLocation>
</comment>
<evidence type="ECO:0000256" key="5">
    <source>
        <dbReference type="ARBA" id="ARBA00022989"/>
    </source>
</evidence>
<dbReference type="PANTHER" id="PTHR30012:SF0">
    <property type="entry name" value="TYPE II SECRETION SYSTEM PROTEIN F-RELATED"/>
    <property type="match status" value="1"/>
</dbReference>
<dbReference type="PRINTS" id="PR00812">
    <property type="entry name" value="BCTERIALGSPF"/>
</dbReference>
<protein>
    <submittedName>
        <fullName evidence="9">Type II secretion system F family protein</fullName>
    </submittedName>
</protein>
<accession>A0ABU4WEA2</accession>
<feature type="transmembrane region" description="Helical" evidence="7">
    <location>
        <begin position="211"/>
        <end position="237"/>
    </location>
</feature>
<dbReference type="RefSeq" id="WP_370396334.1">
    <property type="nucleotide sequence ID" value="NZ_JALBUT010000001.1"/>
</dbReference>
<dbReference type="Pfam" id="PF00482">
    <property type="entry name" value="T2SSF"/>
    <property type="match status" value="2"/>
</dbReference>
<keyword evidence="4 7" id="KW-0812">Transmembrane</keyword>
<evidence type="ECO:0000256" key="4">
    <source>
        <dbReference type="ARBA" id="ARBA00022692"/>
    </source>
</evidence>
<dbReference type="PANTHER" id="PTHR30012">
    <property type="entry name" value="GENERAL SECRETION PATHWAY PROTEIN"/>
    <property type="match status" value="1"/>
</dbReference>
<keyword evidence="6 7" id="KW-0472">Membrane</keyword>
<name>A0ABU4WEA2_9BACT</name>
<dbReference type="Gene3D" id="1.20.81.30">
    <property type="entry name" value="Type II secretion system (T2SS), domain F"/>
    <property type="match status" value="2"/>
</dbReference>
<evidence type="ECO:0000256" key="6">
    <source>
        <dbReference type="ARBA" id="ARBA00023136"/>
    </source>
</evidence>
<feature type="transmembrane region" description="Helical" evidence="7">
    <location>
        <begin position="363"/>
        <end position="396"/>
    </location>
</feature>
<dbReference type="Proteomes" id="UP001275932">
    <property type="component" value="Unassembled WGS sequence"/>
</dbReference>
<organism evidence="9 10">
    <name type="scientific">Intestinicryptomonas porci</name>
    <dbReference type="NCBI Taxonomy" id="2926320"/>
    <lineage>
        <taxon>Bacteria</taxon>
        <taxon>Pseudomonadati</taxon>
        <taxon>Verrucomicrobiota</taxon>
        <taxon>Opitutia</taxon>
        <taxon>Opitutales</taxon>
        <taxon>Intestinicryptomonaceae</taxon>
        <taxon>Intestinicryptomonas</taxon>
    </lineage>
</organism>